<name>A0A6L5P3W1_LIMRT</name>
<accession>A0A6L5P3W1</accession>
<gene>
    <name evidence="1" type="ORF">GIX81_05815</name>
</gene>
<evidence type="ECO:0000313" key="2">
    <source>
        <dbReference type="Proteomes" id="UP000472879"/>
    </source>
</evidence>
<reference evidence="1 2" key="1">
    <citation type="submission" date="2019-11" db="EMBL/GenBank/DDBJ databases">
        <title>Draft genome sequence of 12 host-associated Lactobacillus reuteri rodent strains.</title>
        <authorList>
            <person name="Zhang S."/>
            <person name="Ozcam M."/>
            <person name="Van Pijkeren J.P."/>
        </authorList>
    </citation>
    <scope>NUCLEOTIDE SEQUENCE [LARGE SCALE GENOMIC DNA]</scope>
    <source>
        <strain evidence="1 2">Lr4020</strain>
    </source>
</reference>
<comment type="caution">
    <text evidence="1">The sequence shown here is derived from an EMBL/GenBank/DDBJ whole genome shotgun (WGS) entry which is preliminary data.</text>
</comment>
<dbReference type="RefSeq" id="WP_153704837.1">
    <property type="nucleotide sequence ID" value="NZ_WJNA01000010.1"/>
</dbReference>
<dbReference type="Proteomes" id="UP000472879">
    <property type="component" value="Unassembled WGS sequence"/>
</dbReference>
<dbReference type="AlphaFoldDB" id="A0A6L5P3W1"/>
<evidence type="ECO:0000313" key="1">
    <source>
        <dbReference type="EMBL" id="MRH08968.1"/>
    </source>
</evidence>
<dbReference type="EMBL" id="WJNA01000010">
    <property type="protein sequence ID" value="MRH08968.1"/>
    <property type="molecule type" value="Genomic_DNA"/>
</dbReference>
<organism evidence="1 2">
    <name type="scientific">Limosilactobacillus reuteri</name>
    <name type="common">Lactobacillus reuteri</name>
    <dbReference type="NCBI Taxonomy" id="1598"/>
    <lineage>
        <taxon>Bacteria</taxon>
        <taxon>Bacillati</taxon>
        <taxon>Bacillota</taxon>
        <taxon>Bacilli</taxon>
        <taxon>Lactobacillales</taxon>
        <taxon>Lactobacillaceae</taxon>
        <taxon>Limosilactobacillus</taxon>
    </lineage>
</organism>
<protein>
    <submittedName>
        <fullName evidence="1">Uncharacterized protein</fullName>
    </submittedName>
</protein>
<sequence length="81" mass="9088">MKPIKLQIKKRITSYETNGYSYKCDVYLNGQKLGHGVTGLNLNMEAGSKPKLTVELIPDEIDVDLPIELITLKKASETDHK</sequence>
<proteinExistence type="predicted"/>